<comment type="caution">
    <text evidence="3">The sequence shown here is derived from an EMBL/GenBank/DDBJ whole genome shotgun (WGS) entry which is preliminary data.</text>
</comment>
<keyword evidence="2" id="KW-0732">Signal</keyword>
<evidence type="ECO:0000256" key="2">
    <source>
        <dbReference type="SAM" id="SignalP"/>
    </source>
</evidence>
<protein>
    <recommendedName>
        <fullName evidence="5">Right handed beta helix domain-containing protein</fullName>
    </recommendedName>
</protein>
<dbReference type="InterPro" id="IPR012334">
    <property type="entry name" value="Pectin_lyas_fold"/>
</dbReference>
<dbReference type="InterPro" id="IPR059226">
    <property type="entry name" value="Choice_anch_Q_dom"/>
</dbReference>
<dbReference type="SUPFAM" id="SSF51126">
    <property type="entry name" value="Pectin lyase-like"/>
    <property type="match status" value="2"/>
</dbReference>
<sequence length="868" mass="89945">MYKKILLSLSLLWIITFLQAQTPDGSGIVYVKPVATGTGSGNSWANATADLQGAINAAGVQKVFVAVGNYNTPAPNSFVMKSDVAIYGGFDPGSGITNLTHNRVLPNKGMGDGSVLNGNNQRPVIWNDYNGLTSSAVLDGFTITGGYGNTGAGVHNAGVAPSYLNLVVKGNNSTNFALGLGGGMHISGGAAPGITHVIIQENRARNGGGIYMEASSPVLNNVVIRNNNGYNGGGMHCALDASVPELTNVSVTGNQAATRGGGIYNDGASIRCTNMLVTGNDAAFNEGGIWNNLGFLFLINTTIVNNESGAINNAGGAVELRNAIVYGSVSGSNYIYRVSLVEGRSSTSDGNVDATNISIASVFNAPASGDYTLKPGSPAINRGDNAIYINLDANDTDLAGNARNTGGRIDLGAYESSFVPIITPGGNGVVYVRTASVGNGTGTTWGNATSDLQGAINATGAQKVFVASGTYTVGANSYIMKNNVEIYGGFDPDNGIDDLTDARLMPGTGGKGSVLDGNNTRPAIWNVNNGVTASAILDGFTITNAAGNNQAGIYNINASPTLSNLLIRNNNTSGIYNSRSAPVLTNVAIVQNTAAGVFHQGGHMVLNNVTIAGNTSALIAIPDVQVNTAMTFNNSIVFGTTNTSGVAVTPNYSLMNPSGLTPALVFANPSAGDYTLRPGSAAMNAGSNALFTGLNAGSKDLLGRARLTGGVIDMGAYEYDPVLPVLFGRLSAVIRNGRLIIDWRTETETDNDHFLIQVSADGRNWKTVQTVQSTAPSGSSVTGVDYHTAIPLTGAGLGAGFLLLGIMAGRRQYAFAMAAVVVFVLSLSCNKRGMHDDMEEKNLLVRIVQVDKDGRERMSKVVRVVRED</sequence>
<evidence type="ECO:0000313" key="3">
    <source>
        <dbReference type="EMBL" id="MCD2422922.1"/>
    </source>
</evidence>
<dbReference type="Proteomes" id="UP001199816">
    <property type="component" value="Unassembled WGS sequence"/>
</dbReference>
<feature type="signal peptide" evidence="2">
    <location>
        <begin position="1"/>
        <end position="20"/>
    </location>
</feature>
<keyword evidence="1" id="KW-1133">Transmembrane helix</keyword>
<reference evidence="3 4" key="1">
    <citation type="submission" date="2021-11" db="EMBL/GenBank/DDBJ databases">
        <title>Genomic of Niabella pedocola.</title>
        <authorList>
            <person name="Wu T."/>
        </authorList>
    </citation>
    <scope>NUCLEOTIDE SEQUENCE [LARGE SCALE GENOMIC DNA]</scope>
    <source>
        <strain evidence="3 4">JCM 31011</strain>
    </source>
</reference>
<keyword evidence="1" id="KW-0812">Transmembrane</keyword>
<feature type="transmembrane region" description="Helical" evidence="1">
    <location>
        <begin position="813"/>
        <end position="833"/>
    </location>
</feature>
<keyword evidence="1" id="KW-0472">Membrane</keyword>
<feature type="chain" id="PRO_5046348359" description="Right handed beta helix domain-containing protein" evidence="2">
    <location>
        <begin position="21"/>
        <end position="868"/>
    </location>
</feature>
<evidence type="ECO:0000256" key="1">
    <source>
        <dbReference type="SAM" id="Phobius"/>
    </source>
</evidence>
<keyword evidence="4" id="KW-1185">Reference proteome</keyword>
<evidence type="ECO:0000313" key="4">
    <source>
        <dbReference type="Proteomes" id="UP001199816"/>
    </source>
</evidence>
<gene>
    <name evidence="3" type="ORF">LQ567_09130</name>
</gene>
<evidence type="ECO:0008006" key="5">
    <source>
        <dbReference type="Google" id="ProtNLM"/>
    </source>
</evidence>
<dbReference type="RefSeq" id="WP_231004193.1">
    <property type="nucleotide sequence ID" value="NZ_JAJNEC010000005.1"/>
</dbReference>
<proteinExistence type="predicted"/>
<dbReference type="InterPro" id="IPR011050">
    <property type="entry name" value="Pectin_lyase_fold/virulence"/>
</dbReference>
<dbReference type="EMBL" id="JAJNEC010000005">
    <property type="protein sequence ID" value="MCD2422922.1"/>
    <property type="molecule type" value="Genomic_DNA"/>
</dbReference>
<accession>A0ABS8PP85</accession>
<dbReference type="NCBIfam" id="NF041518">
    <property type="entry name" value="choice_anch_Q"/>
    <property type="match status" value="2"/>
</dbReference>
<organism evidence="3 4">
    <name type="scientific">Niabella pedocola</name>
    <dbReference type="NCBI Taxonomy" id="1752077"/>
    <lineage>
        <taxon>Bacteria</taxon>
        <taxon>Pseudomonadati</taxon>
        <taxon>Bacteroidota</taxon>
        <taxon>Chitinophagia</taxon>
        <taxon>Chitinophagales</taxon>
        <taxon>Chitinophagaceae</taxon>
        <taxon>Niabella</taxon>
    </lineage>
</organism>
<dbReference type="Gene3D" id="2.160.20.10">
    <property type="entry name" value="Single-stranded right-handed beta-helix, Pectin lyase-like"/>
    <property type="match status" value="2"/>
</dbReference>
<name>A0ABS8PP85_9BACT</name>